<accession>A1YZU8</accession>
<dbReference type="OrthoDB" id="39604at10239"/>
<name>A1YZU8_9CAUD</name>
<dbReference type="Proteomes" id="UP000001793">
    <property type="component" value="Segment"/>
</dbReference>
<dbReference type="GeneID" id="4818244"/>
<feature type="region of interest" description="Disordered" evidence="1">
    <location>
        <begin position="120"/>
        <end position="142"/>
    </location>
</feature>
<gene>
    <name evidence="2" type="ORF">BcepF1.044</name>
</gene>
<reference evidence="2 3" key="1">
    <citation type="submission" date="2006-12" db="EMBL/GenBank/DDBJ databases">
        <title>Genomic analysis of Burkholderia ambifaria phage BcepF1, a member of the Bcep781- like phage supergroup.</title>
        <authorList>
            <person name="Summer E.J."/>
            <person name="Robinson S."/>
            <person name="Haines C."/>
            <person name="Adams B."/>
            <person name="Daggett M."/>
            <person name="Landua J."/>
            <person name="Swanson S."/>
            <person name="Vorndam W."/>
            <person name="Morrison W."/>
            <person name="Nail K."/>
            <person name="Gonzalez C."/>
            <person name="Young R."/>
        </authorList>
    </citation>
    <scope>NUCLEOTIDE SEQUENCE [LARGE SCALE GENOMIC DNA]</scope>
</reference>
<sequence>MTDDKERGLFKKFHVTRVDGSSAPGQKHENCEYVVFDMNHDGFARHALRAYARACADEFPALAADLIKRYGLDQHEAAPAERSTDYSEGYDDGLNAGREILEDMRAKVERLEARLTVAQPEPEVAGERAAPDVPEKRDATDPEQQWREFWREICTNADGSINLDQVKKELSDFSMLLSWVPRVYMHVTGGRVSKVNTWPSVVVSLHDDHVNELVEEALRDEIESHASSPVAAFSKDVIREVFMAHGFTIKEGQPDLKPYVYEAAYALLARFSSPNAADGSDIDACIEALVDAGSLIGERFRARTQLDIAIEREVSRRTSVPIDMILHCPTCNTQHVDEAKGEWTNPPHKSHLCHVCHNIWRPADVPTNGVPAIKTIGQNDTVDNRMEF</sequence>
<evidence type="ECO:0000313" key="2">
    <source>
        <dbReference type="EMBL" id="ABL96775.1"/>
    </source>
</evidence>
<organism evidence="2 3">
    <name type="scientific">Burkholderia phage BcepF1</name>
    <dbReference type="NCBI Taxonomy" id="2886897"/>
    <lineage>
        <taxon>Viruses</taxon>
        <taxon>Duplodnaviria</taxon>
        <taxon>Heunggongvirae</taxon>
        <taxon>Uroviricota</taxon>
        <taxon>Caudoviricetes</taxon>
        <taxon>Lindbergviridae</taxon>
        <taxon>Bcepfunavirus</taxon>
        <taxon>Bcepfunavirus bcepF1</taxon>
    </lineage>
</organism>
<dbReference type="KEGG" id="vg:4818244"/>
<dbReference type="RefSeq" id="YP_001039728.1">
    <property type="nucleotide sequence ID" value="NC_009015.1"/>
</dbReference>
<evidence type="ECO:0000256" key="1">
    <source>
        <dbReference type="SAM" id="MobiDB-lite"/>
    </source>
</evidence>
<evidence type="ECO:0000313" key="3">
    <source>
        <dbReference type="Proteomes" id="UP000001793"/>
    </source>
</evidence>
<dbReference type="EMBL" id="EF153632">
    <property type="protein sequence ID" value="ABL96775.1"/>
    <property type="molecule type" value="Genomic_DNA"/>
</dbReference>
<feature type="compositionally biased region" description="Basic and acidic residues" evidence="1">
    <location>
        <begin position="125"/>
        <end position="142"/>
    </location>
</feature>
<proteinExistence type="predicted"/>
<protein>
    <submittedName>
        <fullName evidence="2">Uncharacterized protein</fullName>
    </submittedName>
</protein>
<keyword evidence="3" id="KW-1185">Reference proteome</keyword>